<evidence type="ECO:0000256" key="2">
    <source>
        <dbReference type="ARBA" id="ARBA00004123"/>
    </source>
</evidence>
<evidence type="ECO:0000259" key="8">
    <source>
        <dbReference type="Pfam" id="PF13359"/>
    </source>
</evidence>
<dbReference type="Pfam" id="PF13359">
    <property type="entry name" value="DDE_Tnp_4"/>
    <property type="match status" value="1"/>
</dbReference>
<dbReference type="InterPro" id="IPR045249">
    <property type="entry name" value="HARBI1-like"/>
</dbReference>
<dbReference type="PANTHER" id="PTHR22930:SF269">
    <property type="entry name" value="NUCLEASE HARBI1-LIKE PROTEIN"/>
    <property type="match status" value="1"/>
</dbReference>
<dbReference type="EMBL" id="JBEUOH010000023">
    <property type="protein sequence ID" value="KAL0861420.1"/>
    <property type="molecule type" value="Genomic_DNA"/>
</dbReference>
<keyword evidence="6" id="KW-0378">Hydrolase</keyword>
<accession>A0ABR3H9X4</accession>
<reference evidence="9 10" key="1">
    <citation type="submission" date="2024-06" db="EMBL/GenBank/DDBJ databases">
        <title>A chromosome-level genome assembly of beet webworm, Loxostege sticticalis.</title>
        <authorList>
            <person name="Zhang Y."/>
        </authorList>
    </citation>
    <scope>NUCLEOTIDE SEQUENCE [LARGE SCALE GENOMIC DNA]</scope>
    <source>
        <strain evidence="9">AQ026</strain>
        <tissue evidence="9">Whole body</tissue>
    </source>
</reference>
<evidence type="ECO:0000256" key="7">
    <source>
        <dbReference type="ARBA" id="ARBA00023242"/>
    </source>
</evidence>
<comment type="caution">
    <text evidence="9">The sequence shown here is derived from an EMBL/GenBank/DDBJ whole genome shotgun (WGS) entry which is preliminary data.</text>
</comment>
<keyword evidence="10" id="KW-1185">Reference proteome</keyword>
<proteinExistence type="inferred from homology"/>
<comment type="subcellular location">
    <subcellularLocation>
        <location evidence="2">Nucleus</location>
    </subcellularLocation>
</comment>
<feature type="domain" description="DDE Tnp4" evidence="8">
    <location>
        <begin position="176"/>
        <end position="323"/>
    </location>
</feature>
<dbReference type="Proteomes" id="UP001549920">
    <property type="component" value="Unassembled WGS sequence"/>
</dbReference>
<evidence type="ECO:0000313" key="9">
    <source>
        <dbReference type="EMBL" id="KAL0861420.1"/>
    </source>
</evidence>
<keyword evidence="4" id="KW-0540">Nuclease</keyword>
<evidence type="ECO:0000256" key="1">
    <source>
        <dbReference type="ARBA" id="ARBA00001968"/>
    </source>
</evidence>
<name>A0ABR3H9X4_LOXSC</name>
<gene>
    <name evidence="9" type="ORF">ABMA27_008964</name>
</gene>
<organism evidence="9 10">
    <name type="scientific">Loxostege sticticalis</name>
    <name type="common">Beet webworm moth</name>
    <dbReference type="NCBI Taxonomy" id="481309"/>
    <lineage>
        <taxon>Eukaryota</taxon>
        <taxon>Metazoa</taxon>
        <taxon>Ecdysozoa</taxon>
        <taxon>Arthropoda</taxon>
        <taxon>Hexapoda</taxon>
        <taxon>Insecta</taxon>
        <taxon>Pterygota</taxon>
        <taxon>Neoptera</taxon>
        <taxon>Endopterygota</taxon>
        <taxon>Lepidoptera</taxon>
        <taxon>Glossata</taxon>
        <taxon>Ditrysia</taxon>
        <taxon>Pyraloidea</taxon>
        <taxon>Crambidae</taxon>
        <taxon>Pyraustinae</taxon>
        <taxon>Loxostege</taxon>
    </lineage>
</organism>
<dbReference type="PANTHER" id="PTHR22930">
    <property type="match status" value="1"/>
</dbReference>
<keyword evidence="7" id="KW-0539">Nucleus</keyword>
<evidence type="ECO:0000256" key="6">
    <source>
        <dbReference type="ARBA" id="ARBA00022801"/>
    </source>
</evidence>
<protein>
    <recommendedName>
        <fullName evidence="8">DDE Tnp4 domain-containing protein</fullName>
    </recommendedName>
</protein>
<keyword evidence="5" id="KW-0479">Metal-binding</keyword>
<sequence>MEFSLLEMAAIAIALDEEEAEARTKKNQVKRKWSVHPLWRRRQFDGEFNTLCRYLPYNEDKFFGYFRMSKENFDILLNELKSALTRQQTRFKTPIEPKQRLAVCLRYLATGDSYLTISFSFRLGHTTVHQIVNSTCRAIVNVLMKKVMPQPSEDNWKLIAHDFETLWKFPNCIGALDGKHLVIEAPPNIGSIFYNYKNTFSIILLALVDARYKFITVNVGSYERNSDGGVFAKSSLGQRLENGTLIADEAFPLKTYIMRPYPGSQTIGDAAKTYFNYRLTLARRLVECAFCILAQRFRLFFRRIKMAPINVDNVILAACTLHNFLRNQNDVAFTPRNTEQSISEFRQSMLDQLRPQHHGQSTNDAFAVREKFKNYFLSPAGHF</sequence>
<dbReference type="InterPro" id="IPR027806">
    <property type="entry name" value="HARBI1_dom"/>
</dbReference>
<comment type="similarity">
    <text evidence="3">Belongs to the HARBI1 family.</text>
</comment>
<evidence type="ECO:0000256" key="5">
    <source>
        <dbReference type="ARBA" id="ARBA00022723"/>
    </source>
</evidence>
<evidence type="ECO:0000256" key="3">
    <source>
        <dbReference type="ARBA" id="ARBA00006958"/>
    </source>
</evidence>
<evidence type="ECO:0000313" key="10">
    <source>
        <dbReference type="Proteomes" id="UP001549920"/>
    </source>
</evidence>
<comment type="cofactor">
    <cofactor evidence="1">
        <name>a divalent metal cation</name>
        <dbReference type="ChEBI" id="CHEBI:60240"/>
    </cofactor>
</comment>
<evidence type="ECO:0000256" key="4">
    <source>
        <dbReference type="ARBA" id="ARBA00022722"/>
    </source>
</evidence>